<dbReference type="EMBL" id="CAJNJQ010002205">
    <property type="protein sequence ID" value="CAE7168913.1"/>
    <property type="molecule type" value="Genomic_DNA"/>
</dbReference>
<dbReference type="AlphaFoldDB" id="A0A8H3E1P2"/>
<sequence length="482" mass="54011">MGRGWERVLTTSCTVTADGLVTIDDQATSDDTSAPDLPHPLQLGLARPLADYIPEYGLDAALERVPYDAEFEPVALKEIRKVCKLGGEADVIIMQDADRVTISTLNTILKLSQSPLYLRHFESTPLISGCIKLMASVAIPNNSSLFSYEYGYLCFKVLTIAIGVCLLARSHKLTPVIEQMMADQNTPMLQLFSIEVSQLVKEEIEDADNNTIACDWLLGWAKAPERAQEPPLASRYDIITLSKILFDDCKSFMKAWSSTFSPGLSGVVFLLWRYVHNKCIVNTSPRPEAKLIPLCEIIWRCMIMATKDEVIPLMYMFNTVQSAGVRMWEKHCRTPAGRSDVEDFRTILELFLMRLAPTNPERYSKFGFAEMAAVIPFVAGRVRGCEDLFPKLFKMAFDRAIEAHDIQEFDDINLICATGGTLVYLGNCLQMVENSLPYKPEILMQLVTILAENKVFELVARTVVILKQTITLGDDAECYEAV</sequence>
<gene>
    <name evidence="1" type="ORF">RDB_LOCUS103668</name>
</gene>
<reference evidence="1" key="1">
    <citation type="submission" date="2021-01" db="EMBL/GenBank/DDBJ databases">
        <authorList>
            <person name="Kaushik A."/>
        </authorList>
    </citation>
    <scope>NUCLEOTIDE SEQUENCE</scope>
    <source>
        <strain evidence="1">AG5</strain>
    </source>
</reference>
<proteinExistence type="predicted"/>
<evidence type="ECO:0000313" key="2">
    <source>
        <dbReference type="Proteomes" id="UP000663827"/>
    </source>
</evidence>
<protein>
    <submittedName>
        <fullName evidence="1">Uncharacterized protein</fullName>
    </submittedName>
</protein>
<dbReference type="Proteomes" id="UP000663827">
    <property type="component" value="Unassembled WGS sequence"/>
</dbReference>
<comment type="caution">
    <text evidence="1">The sequence shown here is derived from an EMBL/GenBank/DDBJ whole genome shotgun (WGS) entry which is preliminary data.</text>
</comment>
<name>A0A8H3E1P2_9AGAM</name>
<evidence type="ECO:0000313" key="1">
    <source>
        <dbReference type="EMBL" id="CAE7168913.1"/>
    </source>
</evidence>
<organism evidence="1 2">
    <name type="scientific">Rhizoctonia solani</name>
    <dbReference type="NCBI Taxonomy" id="456999"/>
    <lineage>
        <taxon>Eukaryota</taxon>
        <taxon>Fungi</taxon>
        <taxon>Dikarya</taxon>
        <taxon>Basidiomycota</taxon>
        <taxon>Agaricomycotina</taxon>
        <taxon>Agaricomycetes</taxon>
        <taxon>Cantharellales</taxon>
        <taxon>Ceratobasidiaceae</taxon>
        <taxon>Rhizoctonia</taxon>
    </lineage>
</organism>
<accession>A0A8H3E1P2</accession>